<evidence type="ECO:0000313" key="1">
    <source>
        <dbReference type="EMBL" id="KAJ57353.1"/>
    </source>
</evidence>
<name>A0A037ZP77_9RHOB</name>
<dbReference type="AlphaFoldDB" id="A0A037ZP77"/>
<keyword evidence="1" id="KW-0282">Flagellum</keyword>
<gene>
    <name evidence="1" type="ORF">ACMU_02295</name>
</gene>
<sequence length="125" mass="13619">MTAHQMAKTAYANARNGAVRTPRTTEYELFSRVTSQLKVAAEDKANFPALAAALHANRRLWTTLAADVAEPGNQLPEQLRAQLFYLAQFTQHHTSQVLSGAESPEPLIEVNTAVMRGLSAGRTVS</sequence>
<dbReference type="NCBIfam" id="NF009435">
    <property type="entry name" value="PRK12794.1"/>
    <property type="match status" value="1"/>
</dbReference>
<organism evidence="1 2">
    <name type="scientific">Actibacterium mucosum KCTC 23349</name>
    <dbReference type="NCBI Taxonomy" id="1454373"/>
    <lineage>
        <taxon>Bacteria</taxon>
        <taxon>Pseudomonadati</taxon>
        <taxon>Pseudomonadota</taxon>
        <taxon>Alphaproteobacteria</taxon>
        <taxon>Rhodobacterales</taxon>
        <taxon>Roseobacteraceae</taxon>
        <taxon>Actibacterium</taxon>
    </lineage>
</organism>
<dbReference type="STRING" id="1454373.ACMU_02295"/>
<comment type="caution">
    <text evidence="1">The sequence shown here is derived from an EMBL/GenBank/DDBJ whole genome shotgun (WGS) entry which is preliminary data.</text>
</comment>
<protein>
    <submittedName>
        <fullName evidence="1">Flagellar biosynthesis regulator FlhF</fullName>
    </submittedName>
</protein>
<keyword evidence="2" id="KW-1185">Reference proteome</keyword>
<dbReference type="Proteomes" id="UP000026249">
    <property type="component" value="Unassembled WGS sequence"/>
</dbReference>
<keyword evidence="1" id="KW-0969">Cilium</keyword>
<keyword evidence="1" id="KW-0966">Cell projection</keyword>
<dbReference type="GO" id="GO:0044781">
    <property type="term" value="P:bacterial-type flagellum organization"/>
    <property type="evidence" value="ECO:0007669"/>
    <property type="project" value="InterPro"/>
</dbReference>
<proteinExistence type="predicted"/>
<dbReference type="EMBL" id="JFKE01000001">
    <property type="protein sequence ID" value="KAJ57353.1"/>
    <property type="molecule type" value="Genomic_DNA"/>
</dbReference>
<evidence type="ECO:0000313" key="2">
    <source>
        <dbReference type="Proteomes" id="UP000026249"/>
    </source>
</evidence>
<reference evidence="1 2" key="1">
    <citation type="submission" date="2014-03" db="EMBL/GenBank/DDBJ databases">
        <title>Draft Genome Sequence of Actibacterium mucosum KCTC 23349, a Marine Alphaproteobacterium with Complex Ionic Requirements Isolated from Mediterranean Seawater at Malvarrosa Beach, Valencia, Spain.</title>
        <authorList>
            <person name="Arahal D.R."/>
            <person name="Shao Z."/>
            <person name="Lai Q."/>
            <person name="Pujalte M.J."/>
        </authorList>
    </citation>
    <scope>NUCLEOTIDE SEQUENCE [LARGE SCALE GENOMIC DNA]</scope>
    <source>
        <strain evidence="1 2">KCTC 23349</strain>
    </source>
</reference>
<dbReference type="Pfam" id="PF07309">
    <property type="entry name" value="FlaF"/>
    <property type="match status" value="1"/>
</dbReference>
<accession>A0A037ZP77</accession>
<dbReference type="InterPro" id="IPR010845">
    <property type="entry name" value="FlaF"/>
</dbReference>